<dbReference type="AlphaFoldDB" id="A0A1M5E0X4"/>
<dbReference type="InterPro" id="IPR001930">
    <property type="entry name" value="Peptidase_M1"/>
</dbReference>
<dbReference type="GO" id="GO:0016020">
    <property type="term" value="C:membrane"/>
    <property type="evidence" value="ECO:0007669"/>
    <property type="project" value="TreeGrafter"/>
</dbReference>
<evidence type="ECO:0000259" key="14">
    <source>
        <dbReference type="Pfam" id="PF17900"/>
    </source>
</evidence>
<evidence type="ECO:0000256" key="5">
    <source>
        <dbReference type="ARBA" id="ARBA00015611"/>
    </source>
</evidence>
<keyword evidence="12" id="KW-0732">Signal</keyword>
<evidence type="ECO:0000256" key="7">
    <source>
        <dbReference type="ARBA" id="ARBA00022670"/>
    </source>
</evidence>
<dbReference type="PANTHER" id="PTHR11533:SF174">
    <property type="entry name" value="PUROMYCIN-SENSITIVE AMINOPEPTIDASE-RELATED"/>
    <property type="match status" value="1"/>
</dbReference>
<evidence type="ECO:0000256" key="10">
    <source>
        <dbReference type="ARBA" id="ARBA00022833"/>
    </source>
</evidence>
<evidence type="ECO:0000313" key="15">
    <source>
        <dbReference type="EMBL" id="SHF72883.1"/>
    </source>
</evidence>
<keyword evidence="6 15" id="KW-0031">Aminopeptidase</keyword>
<dbReference type="Gene3D" id="1.10.390.10">
    <property type="entry name" value="Neutral Protease Domain 2"/>
    <property type="match status" value="1"/>
</dbReference>
<dbReference type="OrthoDB" id="100605at2"/>
<dbReference type="InterPro" id="IPR042097">
    <property type="entry name" value="Aminopeptidase_N-like_N_sf"/>
</dbReference>
<dbReference type="InterPro" id="IPR027268">
    <property type="entry name" value="Peptidase_M4/M1_CTD_sf"/>
</dbReference>
<evidence type="ECO:0000256" key="11">
    <source>
        <dbReference type="ARBA" id="ARBA00023049"/>
    </source>
</evidence>
<evidence type="ECO:0000256" key="6">
    <source>
        <dbReference type="ARBA" id="ARBA00022438"/>
    </source>
</evidence>
<dbReference type="GO" id="GO:0070006">
    <property type="term" value="F:metalloaminopeptidase activity"/>
    <property type="evidence" value="ECO:0007669"/>
    <property type="project" value="TreeGrafter"/>
</dbReference>
<dbReference type="EMBL" id="FQVQ01000017">
    <property type="protein sequence ID" value="SHF72883.1"/>
    <property type="molecule type" value="Genomic_DNA"/>
</dbReference>
<evidence type="ECO:0000256" key="12">
    <source>
        <dbReference type="SAM" id="SignalP"/>
    </source>
</evidence>
<keyword evidence="7" id="KW-0645">Protease</keyword>
<dbReference type="GO" id="GO:0016285">
    <property type="term" value="F:alanyl aminopeptidase activity"/>
    <property type="evidence" value="ECO:0007669"/>
    <property type="project" value="UniProtKB-EC"/>
</dbReference>
<keyword evidence="10" id="KW-0862">Zinc</keyword>
<evidence type="ECO:0000256" key="2">
    <source>
        <dbReference type="ARBA" id="ARBA00001947"/>
    </source>
</evidence>
<evidence type="ECO:0000313" key="16">
    <source>
        <dbReference type="Proteomes" id="UP000184147"/>
    </source>
</evidence>
<gene>
    <name evidence="15" type="ORF">SAMN05444377_11722</name>
</gene>
<feature type="signal peptide" evidence="12">
    <location>
        <begin position="1"/>
        <end position="23"/>
    </location>
</feature>
<name>A0A1M5E0X4_9FLAO</name>
<dbReference type="InterPro" id="IPR050344">
    <property type="entry name" value="Peptidase_M1_aminopeptidases"/>
</dbReference>
<dbReference type="Proteomes" id="UP000184147">
    <property type="component" value="Unassembled WGS sequence"/>
</dbReference>
<dbReference type="PRINTS" id="PR00756">
    <property type="entry name" value="ALADIPTASE"/>
</dbReference>
<dbReference type="GO" id="GO:0006508">
    <property type="term" value="P:proteolysis"/>
    <property type="evidence" value="ECO:0007669"/>
    <property type="project" value="UniProtKB-KW"/>
</dbReference>
<dbReference type="GO" id="GO:0008270">
    <property type="term" value="F:zinc ion binding"/>
    <property type="evidence" value="ECO:0007669"/>
    <property type="project" value="InterPro"/>
</dbReference>
<accession>A0A1M5E0X4</accession>
<dbReference type="GO" id="GO:0042277">
    <property type="term" value="F:peptide binding"/>
    <property type="evidence" value="ECO:0007669"/>
    <property type="project" value="TreeGrafter"/>
</dbReference>
<comment type="catalytic activity">
    <reaction evidence="1">
        <text>Release of an N-terminal amino acid, Xaa-|-Yaa- from a peptide, amide or arylamide. Xaa is preferably Ala, but may be most amino acids including Pro (slow action). When a terminal hydrophobic residue is followed by a prolyl residue, the two may be released as an intact Xaa-Pro dipeptide.</text>
        <dbReference type="EC" id="3.4.11.2"/>
    </reaction>
</comment>
<sequence>MRFYSLFLSLFVAGSVWSQSLVAVDFTDLKATVFPNFETKEVSGHCQFTFIVNAPTDTLRIDAKNMRFSLMMLNGKAVEYNANARQLLLYTGFKKGKNRLSFSYTARPKQALYFVGTADDYQIWTQGQGKYTSHWLPSFDDVNEKLTFSLSVTTLEDEVANSNRLIAISNGELVKKESFRAIQEGKVYTTWSYQMKKPMASYLVMLAVGNFDQKIASSASGIPLESYLQPKDADKWTTTYWHNERIFNFLEKEIGVKYPWRIYRQIPVRDFLYAGMENTTSTLFAQDYVVDSVAVNDKNYCNVNAHELAHQWFGDLITAQSGKHHWLQEGFATYYALLAEKELFGEDYFYYQLYRNANLIKAAAKNDTVPILHEKASSLSYYQKGAWALHYLRDQVGKKVFDKIVKTYLKKYALKNVVTADFLAVVQRYSDFDTEAFQQRWLESAKYPEADINQCLAKSAMVQALVQLQKERSLPLESKLSRYTTLLQSEAFWPLKAEVLFQLKGQPLAQTEALYRLALERGNLEVLTAVSELLTDIPESLKTSYETLLHAPSYVVRGNALVHLLKRFPHDRMRFFEIAKDWRGANDLGLRIDYLGAYLVLMPETNPDYASLKAELIDFTSPKYESVTRIPALQQAVSLFPQENEVLKNLVNATQHPKWQLVKYARDTIRKLIKQETFRERFTALIPELPTDAQSELQRLLK</sequence>
<proteinExistence type="inferred from homology"/>
<dbReference type="RefSeq" id="WP_073364958.1">
    <property type="nucleotide sequence ID" value="NZ_FQVQ01000017.1"/>
</dbReference>
<keyword evidence="11" id="KW-0482">Metalloprotease</keyword>
<evidence type="ECO:0000256" key="9">
    <source>
        <dbReference type="ARBA" id="ARBA00022801"/>
    </source>
</evidence>
<dbReference type="EC" id="3.4.11.2" evidence="4"/>
<dbReference type="InterPro" id="IPR045357">
    <property type="entry name" value="Aminopeptidase_N-like_N"/>
</dbReference>
<evidence type="ECO:0000256" key="3">
    <source>
        <dbReference type="ARBA" id="ARBA00010136"/>
    </source>
</evidence>
<evidence type="ECO:0000256" key="8">
    <source>
        <dbReference type="ARBA" id="ARBA00022723"/>
    </source>
</evidence>
<feature type="domain" description="Peptidase M1 membrane alanine aminopeptidase" evidence="13">
    <location>
        <begin position="243"/>
        <end position="441"/>
    </location>
</feature>
<evidence type="ECO:0000256" key="4">
    <source>
        <dbReference type="ARBA" id="ARBA00012564"/>
    </source>
</evidence>
<keyword evidence="8" id="KW-0479">Metal-binding</keyword>
<feature type="chain" id="PRO_5012522211" description="Aminopeptidase N" evidence="12">
    <location>
        <begin position="24"/>
        <end position="702"/>
    </location>
</feature>
<keyword evidence="16" id="KW-1185">Reference proteome</keyword>
<dbReference type="GO" id="GO:0043171">
    <property type="term" value="P:peptide catabolic process"/>
    <property type="evidence" value="ECO:0007669"/>
    <property type="project" value="TreeGrafter"/>
</dbReference>
<dbReference type="Pfam" id="PF17900">
    <property type="entry name" value="Peptidase_M1_N"/>
    <property type="match status" value="1"/>
</dbReference>
<reference evidence="15 16" key="1">
    <citation type="submission" date="2016-11" db="EMBL/GenBank/DDBJ databases">
        <authorList>
            <person name="Jaros S."/>
            <person name="Januszkiewicz K."/>
            <person name="Wedrychowicz H."/>
        </authorList>
    </citation>
    <scope>NUCLEOTIDE SEQUENCE [LARGE SCALE GENOMIC DNA]</scope>
    <source>
        <strain evidence="15 16">DSM 25660</strain>
    </source>
</reference>
<comment type="similarity">
    <text evidence="3">Belongs to the peptidase M1 family.</text>
</comment>
<dbReference type="GO" id="GO:0005737">
    <property type="term" value="C:cytoplasm"/>
    <property type="evidence" value="ECO:0007669"/>
    <property type="project" value="TreeGrafter"/>
</dbReference>
<keyword evidence="9" id="KW-0378">Hydrolase</keyword>
<comment type="cofactor">
    <cofactor evidence="2">
        <name>Zn(2+)</name>
        <dbReference type="ChEBI" id="CHEBI:29105"/>
    </cofactor>
</comment>
<dbReference type="Gene3D" id="2.60.40.1730">
    <property type="entry name" value="tricorn interacting facor f3 domain"/>
    <property type="match status" value="1"/>
</dbReference>
<protein>
    <recommendedName>
        <fullName evidence="5">Aminopeptidase N</fullName>
        <ecNumber evidence="4">3.4.11.2</ecNumber>
    </recommendedName>
</protein>
<dbReference type="GO" id="GO:0005615">
    <property type="term" value="C:extracellular space"/>
    <property type="evidence" value="ECO:0007669"/>
    <property type="project" value="TreeGrafter"/>
</dbReference>
<dbReference type="CDD" id="cd09603">
    <property type="entry name" value="M1_APN_like"/>
    <property type="match status" value="1"/>
</dbReference>
<dbReference type="STRING" id="1124188.SAMN05444377_11722"/>
<dbReference type="SUPFAM" id="SSF55486">
    <property type="entry name" value="Metalloproteases ('zincins'), catalytic domain"/>
    <property type="match status" value="1"/>
</dbReference>
<organism evidence="15 16">
    <name type="scientific">Flavobacterium fontis</name>
    <dbReference type="NCBI Taxonomy" id="1124188"/>
    <lineage>
        <taxon>Bacteria</taxon>
        <taxon>Pseudomonadati</taxon>
        <taxon>Bacteroidota</taxon>
        <taxon>Flavobacteriia</taxon>
        <taxon>Flavobacteriales</taxon>
        <taxon>Flavobacteriaceae</taxon>
        <taxon>Flavobacterium</taxon>
    </lineage>
</organism>
<dbReference type="InterPro" id="IPR014782">
    <property type="entry name" value="Peptidase_M1_dom"/>
</dbReference>
<evidence type="ECO:0000259" key="13">
    <source>
        <dbReference type="Pfam" id="PF01433"/>
    </source>
</evidence>
<dbReference type="PANTHER" id="PTHR11533">
    <property type="entry name" value="PROTEASE M1 ZINC METALLOPROTEASE"/>
    <property type="match status" value="1"/>
</dbReference>
<evidence type="ECO:0000256" key="1">
    <source>
        <dbReference type="ARBA" id="ARBA00000098"/>
    </source>
</evidence>
<feature type="domain" description="Aminopeptidase N-like N-terminal" evidence="14">
    <location>
        <begin position="32"/>
        <end position="203"/>
    </location>
</feature>
<dbReference type="Pfam" id="PF01433">
    <property type="entry name" value="Peptidase_M1"/>
    <property type="match status" value="1"/>
</dbReference>
<dbReference type="SUPFAM" id="SSF63737">
    <property type="entry name" value="Leukotriene A4 hydrolase N-terminal domain"/>
    <property type="match status" value="1"/>
</dbReference>